<dbReference type="AlphaFoldDB" id="A0A2H3DGW3"/>
<sequence>MEKVQGIEEADGFGIRTSPWLNDDRCSMWSRLKNHSGNFKVRNWNRLAASTYPHHHHHYLGYDNLRLRSVDCPPGELILVISW</sequence>
<reference evidence="2" key="1">
    <citation type="journal article" date="2017" name="Nat. Ecol. Evol.">
        <title>Genome expansion and lineage-specific genetic innovations in the forest pathogenic fungi Armillaria.</title>
        <authorList>
            <person name="Sipos G."/>
            <person name="Prasanna A.N."/>
            <person name="Walter M.C."/>
            <person name="O'Connor E."/>
            <person name="Balint B."/>
            <person name="Krizsan K."/>
            <person name="Kiss B."/>
            <person name="Hess J."/>
            <person name="Varga T."/>
            <person name="Slot J."/>
            <person name="Riley R."/>
            <person name="Boka B."/>
            <person name="Rigling D."/>
            <person name="Barry K."/>
            <person name="Lee J."/>
            <person name="Mihaltcheva S."/>
            <person name="LaButti K."/>
            <person name="Lipzen A."/>
            <person name="Waldron R."/>
            <person name="Moloney N.M."/>
            <person name="Sperisen C."/>
            <person name="Kredics L."/>
            <person name="Vagvoelgyi C."/>
            <person name="Patrignani A."/>
            <person name="Fitzpatrick D."/>
            <person name="Nagy I."/>
            <person name="Doyle S."/>
            <person name="Anderson J.B."/>
            <person name="Grigoriev I.V."/>
            <person name="Gueldener U."/>
            <person name="Muensterkoetter M."/>
            <person name="Nagy L.G."/>
        </authorList>
    </citation>
    <scope>NUCLEOTIDE SEQUENCE [LARGE SCALE GENOMIC DNA]</scope>
    <source>
        <strain evidence="2">Ar21-2</strain>
    </source>
</reference>
<name>A0A2H3DGW3_ARMGA</name>
<dbReference type="InParanoid" id="A0A2H3DGW3"/>
<keyword evidence="2" id="KW-1185">Reference proteome</keyword>
<dbReference type="Proteomes" id="UP000217790">
    <property type="component" value="Unassembled WGS sequence"/>
</dbReference>
<dbReference type="EMBL" id="KZ293656">
    <property type="protein sequence ID" value="PBK93360.1"/>
    <property type="molecule type" value="Genomic_DNA"/>
</dbReference>
<proteinExistence type="predicted"/>
<organism evidence="1 2">
    <name type="scientific">Armillaria gallica</name>
    <name type="common">Bulbous honey fungus</name>
    <name type="synonym">Armillaria bulbosa</name>
    <dbReference type="NCBI Taxonomy" id="47427"/>
    <lineage>
        <taxon>Eukaryota</taxon>
        <taxon>Fungi</taxon>
        <taxon>Dikarya</taxon>
        <taxon>Basidiomycota</taxon>
        <taxon>Agaricomycotina</taxon>
        <taxon>Agaricomycetes</taxon>
        <taxon>Agaricomycetidae</taxon>
        <taxon>Agaricales</taxon>
        <taxon>Marasmiineae</taxon>
        <taxon>Physalacriaceae</taxon>
        <taxon>Armillaria</taxon>
    </lineage>
</organism>
<gene>
    <name evidence="1" type="ORF">ARMGADRAFT_1012275</name>
</gene>
<protein>
    <submittedName>
        <fullName evidence="1">Uncharacterized protein</fullName>
    </submittedName>
</protein>
<evidence type="ECO:0000313" key="1">
    <source>
        <dbReference type="EMBL" id="PBK93360.1"/>
    </source>
</evidence>
<accession>A0A2H3DGW3</accession>
<evidence type="ECO:0000313" key="2">
    <source>
        <dbReference type="Proteomes" id="UP000217790"/>
    </source>
</evidence>